<comment type="similarity">
    <text evidence="1">Belongs to the sigma-70 factor family. ECF subfamily.</text>
</comment>
<dbReference type="InterPro" id="IPR039425">
    <property type="entry name" value="RNA_pol_sigma-70-like"/>
</dbReference>
<dbReference type="SUPFAM" id="SSF88659">
    <property type="entry name" value="Sigma3 and sigma4 domains of RNA polymerase sigma factors"/>
    <property type="match status" value="1"/>
</dbReference>
<protein>
    <submittedName>
        <fullName evidence="8">Sigma-70 family RNA polymerase sigma factor</fullName>
    </submittedName>
</protein>
<dbReference type="InterPro" id="IPR014284">
    <property type="entry name" value="RNA_pol_sigma-70_dom"/>
</dbReference>
<organism evidence="8">
    <name type="scientific">Streptomyces sp. NBC_00119</name>
    <dbReference type="NCBI Taxonomy" id="2975659"/>
    <lineage>
        <taxon>Bacteria</taxon>
        <taxon>Bacillati</taxon>
        <taxon>Actinomycetota</taxon>
        <taxon>Actinomycetes</taxon>
        <taxon>Kitasatosporales</taxon>
        <taxon>Streptomycetaceae</taxon>
        <taxon>Streptomyces</taxon>
    </lineage>
</organism>
<dbReference type="InterPro" id="IPR013324">
    <property type="entry name" value="RNA_pol_sigma_r3/r4-like"/>
</dbReference>
<feature type="domain" description="RNA polymerase sigma-70 region 4" evidence="7">
    <location>
        <begin position="149"/>
        <end position="194"/>
    </location>
</feature>
<evidence type="ECO:0000256" key="3">
    <source>
        <dbReference type="ARBA" id="ARBA00023082"/>
    </source>
</evidence>
<dbReference type="PANTHER" id="PTHR43133:SF62">
    <property type="entry name" value="RNA POLYMERASE SIGMA FACTOR SIGZ"/>
    <property type="match status" value="1"/>
</dbReference>
<dbReference type="AlphaFoldDB" id="A0AAU1TZJ4"/>
<reference evidence="8" key="1">
    <citation type="submission" date="2022-10" db="EMBL/GenBank/DDBJ databases">
        <title>The complete genomes of actinobacterial strains from the NBC collection.</title>
        <authorList>
            <person name="Joergensen T.S."/>
            <person name="Alvarez Arevalo M."/>
            <person name="Sterndorff E.B."/>
            <person name="Faurdal D."/>
            <person name="Vuksanovic O."/>
            <person name="Mourched A.-S."/>
            <person name="Charusanti P."/>
            <person name="Shaw S."/>
            <person name="Blin K."/>
            <person name="Weber T."/>
        </authorList>
    </citation>
    <scope>NUCLEOTIDE SEQUENCE</scope>
    <source>
        <strain evidence="8">NBC_00119</strain>
    </source>
</reference>
<dbReference type="CDD" id="cd06171">
    <property type="entry name" value="Sigma70_r4"/>
    <property type="match status" value="1"/>
</dbReference>
<dbReference type="NCBIfam" id="TIGR02937">
    <property type="entry name" value="sigma70-ECF"/>
    <property type="match status" value="1"/>
</dbReference>
<evidence type="ECO:0000256" key="1">
    <source>
        <dbReference type="ARBA" id="ARBA00010641"/>
    </source>
</evidence>
<dbReference type="InterPro" id="IPR007630">
    <property type="entry name" value="RNA_pol_sigma70_r4"/>
</dbReference>
<dbReference type="GO" id="GO:0006352">
    <property type="term" value="P:DNA-templated transcription initiation"/>
    <property type="evidence" value="ECO:0007669"/>
    <property type="project" value="InterPro"/>
</dbReference>
<keyword evidence="5" id="KW-0804">Transcription</keyword>
<dbReference type="Pfam" id="PF04542">
    <property type="entry name" value="Sigma70_r2"/>
    <property type="match status" value="1"/>
</dbReference>
<dbReference type="InterPro" id="IPR007627">
    <property type="entry name" value="RNA_pol_sigma70_r2"/>
</dbReference>
<dbReference type="Pfam" id="PF04545">
    <property type="entry name" value="Sigma70_r4"/>
    <property type="match status" value="1"/>
</dbReference>
<keyword evidence="4" id="KW-0238">DNA-binding</keyword>
<evidence type="ECO:0000259" key="7">
    <source>
        <dbReference type="Pfam" id="PF04545"/>
    </source>
</evidence>
<keyword evidence="3" id="KW-0731">Sigma factor</keyword>
<name>A0AAU1TZJ4_9ACTN</name>
<dbReference type="InterPro" id="IPR013325">
    <property type="entry name" value="RNA_pol_sigma_r2"/>
</dbReference>
<dbReference type="SUPFAM" id="SSF88946">
    <property type="entry name" value="Sigma2 domain of RNA polymerase sigma factors"/>
    <property type="match status" value="1"/>
</dbReference>
<dbReference type="Gene3D" id="1.10.10.10">
    <property type="entry name" value="Winged helix-like DNA-binding domain superfamily/Winged helix DNA-binding domain"/>
    <property type="match status" value="1"/>
</dbReference>
<evidence type="ECO:0000313" key="8">
    <source>
        <dbReference type="EMBL" id="WTS10146.1"/>
    </source>
</evidence>
<feature type="domain" description="RNA polymerase sigma-70 region 2" evidence="6">
    <location>
        <begin position="43"/>
        <end position="110"/>
    </location>
</feature>
<evidence type="ECO:0000256" key="5">
    <source>
        <dbReference type="ARBA" id="ARBA00023163"/>
    </source>
</evidence>
<dbReference type="EMBL" id="CP108195">
    <property type="protein sequence ID" value="WTS10146.1"/>
    <property type="molecule type" value="Genomic_DNA"/>
</dbReference>
<dbReference type="Gene3D" id="1.10.1740.10">
    <property type="match status" value="1"/>
</dbReference>
<accession>A0AAU1TZJ4</accession>
<sequence>MRAQSTPQTHEHDLWAPIEESLADEEVAAGLQRGEEAFLEAAYRRWSTLVHTLAYRSLGDSREAEDVTQQVFLAVWRGRAGYNPQRGAFAGWVVGITRRKIADALTARTRLATLASAAKTSLSLAALPSDNMTRQVLDQVVVRHELTLLPAPQRRVLQLAFYNDLTHTQIAEVTGWPLGTVKSHSRRGLNRLRQRLVATDAFSLTPEAG</sequence>
<gene>
    <name evidence="8" type="ORF">OHU69_02995</name>
</gene>
<evidence type="ECO:0000259" key="6">
    <source>
        <dbReference type="Pfam" id="PF04542"/>
    </source>
</evidence>
<dbReference type="GO" id="GO:0003677">
    <property type="term" value="F:DNA binding"/>
    <property type="evidence" value="ECO:0007669"/>
    <property type="project" value="UniProtKB-KW"/>
</dbReference>
<evidence type="ECO:0000256" key="2">
    <source>
        <dbReference type="ARBA" id="ARBA00023015"/>
    </source>
</evidence>
<proteinExistence type="inferred from homology"/>
<keyword evidence="2" id="KW-0805">Transcription regulation</keyword>
<dbReference type="InterPro" id="IPR036388">
    <property type="entry name" value="WH-like_DNA-bd_sf"/>
</dbReference>
<dbReference type="GO" id="GO:0016987">
    <property type="term" value="F:sigma factor activity"/>
    <property type="evidence" value="ECO:0007669"/>
    <property type="project" value="UniProtKB-KW"/>
</dbReference>
<dbReference type="PANTHER" id="PTHR43133">
    <property type="entry name" value="RNA POLYMERASE ECF-TYPE SIGMA FACTO"/>
    <property type="match status" value="1"/>
</dbReference>
<evidence type="ECO:0000256" key="4">
    <source>
        <dbReference type="ARBA" id="ARBA00023125"/>
    </source>
</evidence>